<dbReference type="AlphaFoldDB" id="A0A562UCQ6"/>
<reference evidence="2 3" key="1">
    <citation type="submission" date="2019-07" db="EMBL/GenBank/DDBJ databases">
        <title>Genomic Encyclopedia of Archaeal and Bacterial Type Strains, Phase II (KMG-II): from individual species to whole genera.</title>
        <authorList>
            <person name="Goeker M."/>
        </authorList>
    </citation>
    <scope>NUCLEOTIDE SEQUENCE [LARGE SCALE GENOMIC DNA]</scope>
    <source>
        <strain evidence="2 3">ATCC BAA-1854</strain>
    </source>
</reference>
<organism evidence="2 3">
    <name type="scientific">Mucilaginibacter frigoritolerans</name>
    <dbReference type="NCBI Taxonomy" id="652788"/>
    <lineage>
        <taxon>Bacteria</taxon>
        <taxon>Pseudomonadati</taxon>
        <taxon>Bacteroidota</taxon>
        <taxon>Sphingobacteriia</taxon>
        <taxon>Sphingobacteriales</taxon>
        <taxon>Sphingobacteriaceae</taxon>
        <taxon>Mucilaginibacter</taxon>
    </lineage>
</organism>
<gene>
    <name evidence="2" type="ORF">JN11_01145</name>
</gene>
<sequence>MNSVIRQNKEFRRALLVLVVLFISNQSFGQKTTDWELEKIPVSLETDFALSALPPQLRHDATVYLLNPKKGYYVAHKGSNGFMCFVTRTEWEWGEFRKDDAAAIGFDAEGARTIFPVCSDVAAMRATGKFTALQIKNIVIDRIRKGIYKAPARTGISYMLAPVMRTYPGKPDHHDVMTMNMPHYMFYAPYLTNKDIGNIPNGEADGPVVINPGAMWLGERKSPYGYIILPAGVTEKAKIINENKGLLKRLTDYKSYFKVDPGSMQQ</sequence>
<dbReference type="RefSeq" id="WP_144910454.1">
    <property type="nucleotide sequence ID" value="NZ_VLLI01000002.1"/>
</dbReference>
<comment type="caution">
    <text evidence="2">The sequence shown here is derived from an EMBL/GenBank/DDBJ whole genome shotgun (WGS) entry which is preliminary data.</text>
</comment>
<dbReference type="EMBL" id="VLLI01000002">
    <property type="protein sequence ID" value="TWJ03598.1"/>
    <property type="molecule type" value="Genomic_DNA"/>
</dbReference>
<keyword evidence="3" id="KW-1185">Reference proteome</keyword>
<dbReference type="OrthoDB" id="8072835at2"/>
<evidence type="ECO:0000256" key="1">
    <source>
        <dbReference type="SAM" id="SignalP"/>
    </source>
</evidence>
<protein>
    <submittedName>
        <fullName evidence="2">Uncharacterized protein</fullName>
    </submittedName>
</protein>
<evidence type="ECO:0000313" key="3">
    <source>
        <dbReference type="Proteomes" id="UP000317010"/>
    </source>
</evidence>
<feature type="chain" id="PRO_5021925166" evidence="1">
    <location>
        <begin position="30"/>
        <end position="266"/>
    </location>
</feature>
<name>A0A562UCQ6_9SPHI</name>
<accession>A0A562UCQ6</accession>
<proteinExistence type="predicted"/>
<evidence type="ECO:0000313" key="2">
    <source>
        <dbReference type="EMBL" id="TWJ03598.1"/>
    </source>
</evidence>
<keyword evidence="1" id="KW-0732">Signal</keyword>
<dbReference type="Proteomes" id="UP000317010">
    <property type="component" value="Unassembled WGS sequence"/>
</dbReference>
<feature type="signal peptide" evidence="1">
    <location>
        <begin position="1"/>
        <end position="29"/>
    </location>
</feature>